<organism evidence="2 3">
    <name type="scientific">Ascosphaera apis ARSEF 7405</name>
    <dbReference type="NCBI Taxonomy" id="392613"/>
    <lineage>
        <taxon>Eukaryota</taxon>
        <taxon>Fungi</taxon>
        <taxon>Dikarya</taxon>
        <taxon>Ascomycota</taxon>
        <taxon>Pezizomycotina</taxon>
        <taxon>Eurotiomycetes</taxon>
        <taxon>Eurotiomycetidae</taxon>
        <taxon>Onygenales</taxon>
        <taxon>Ascosphaeraceae</taxon>
        <taxon>Ascosphaera</taxon>
    </lineage>
</organism>
<sequence>MSSLVPPLRSSTNRLSRNHTLSAQITARQERIKRRTTRDLSNISPSYLNPRSSGVDFFDGDSISDITPPGTKRSSVIDYLRQSPSPLFSTPRVLRTPRQMEVLNEEGEVVFGAKKRVKKERKRERGRESRMQRARRSIAIGLGGAFSSVREVKPVGLGLEEKIPVGSQQQEEPDDNGNRIRGVGQEDNPFCDGNIDIGSIREQKHRNCHRIVAIVNQLLISGVTERWSIFTSRHGGRNRYSAWFSRAF</sequence>
<dbReference type="AlphaFoldDB" id="A0A167YQP0"/>
<comment type="caution">
    <text evidence="2">The sequence shown here is derived from an EMBL/GenBank/DDBJ whole genome shotgun (WGS) entry which is preliminary data.</text>
</comment>
<keyword evidence="3" id="KW-1185">Reference proteome</keyword>
<evidence type="ECO:0000256" key="1">
    <source>
        <dbReference type="SAM" id="MobiDB-lite"/>
    </source>
</evidence>
<feature type="region of interest" description="Disordered" evidence="1">
    <location>
        <begin position="1"/>
        <end position="46"/>
    </location>
</feature>
<dbReference type="EMBL" id="AZGZ01000013">
    <property type="protein sequence ID" value="KZZ91642.1"/>
    <property type="molecule type" value="Genomic_DNA"/>
</dbReference>
<reference evidence="2 3" key="1">
    <citation type="journal article" date="2016" name="Genome Biol. Evol.">
        <title>Divergent and convergent evolution of fungal pathogenicity.</title>
        <authorList>
            <person name="Shang Y."/>
            <person name="Xiao G."/>
            <person name="Zheng P."/>
            <person name="Cen K."/>
            <person name="Zhan S."/>
            <person name="Wang C."/>
        </authorList>
    </citation>
    <scope>NUCLEOTIDE SEQUENCE [LARGE SCALE GENOMIC DNA]</scope>
    <source>
        <strain evidence="2 3">ARSEF 7405</strain>
    </source>
</reference>
<evidence type="ECO:0000313" key="2">
    <source>
        <dbReference type="EMBL" id="KZZ91642.1"/>
    </source>
</evidence>
<accession>A0A167YQP0</accession>
<dbReference type="VEuPathDB" id="FungiDB:AAP_03348"/>
<gene>
    <name evidence="2" type="ORF">AAP_03348</name>
</gene>
<feature type="compositionally biased region" description="Polar residues" evidence="1">
    <location>
        <begin position="1"/>
        <end position="27"/>
    </location>
</feature>
<proteinExistence type="predicted"/>
<name>A0A167YQP0_9EURO</name>
<feature type="region of interest" description="Disordered" evidence="1">
    <location>
        <begin position="165"/>
        <end position="186"/>
    </location>
</feature>
<dbReference type="Proteomes" id="UP000242877">
    <property type="component" value="Unassembled WGS sequence"/>
</dbReference>
<evidence type="ECO:0000313" key="3">
    <source>
        <dbReference type="Proteomes" id="UP000242877"/>
    </source>
</evidence>
<protein>
    <submittedName>
        <fullName evidence="2">Uncharacterized protein</fullName>
    </submittedName>
</protein>